<comment type="caution">
    <text evidence="3">The sequence shown here is derived from an EMBL/GenBank/DDBJ whole genome shotgun (WGS) entry which is preliminary data.</text>
</comment>
<evidence type="ECO:0000256" key="1">
    <source>
        <dbReference type="SAM" id="MobiDB-lite"/>
    </source>
</evidence>
<protein>
    <submittedName>
        <fullName evidence="3">Uncharacterized protein</fullName>
    </submittedName>
</protein>
<organism evidence="3 4">
    <name type="scientific">Mycena pura</name>
    <dbReference type="NCBI Taxonomy" id="153505"/>
    <lineage>
        <taxon>Eukaryota</taxon>
        <taxon>Fungi</taxon>
        <taxon>Dikarya</taxon>
        <taxon>Basidiomycota</taxon>
        <taxon>Agaricomycotina</taxon>
        <taxon>Agaricomycetes</taxon>
        <taxon>Agaricomycetidae</taxon>
        <taxon>Agaricales</taxon>
        <taxon>Marasmiineae</taxon>
        <taxon>Mycenaceae</taxon>
        <taxon>Mycena</taxon>
    </lineage>
</organism>
<evidence type="ECO:0000313" key="4">
    <source>
        <dbReference type="Proteomes" id="UP001219525"/>
    </source>
</evidence>
<feature type="compositionally biased region" description="Acidic residues" evidence="1">
    <location>
        <begin position="414"/>
        <end position="424"/>
    </location>
</feature>
<proteinExistence type="predicted"/>
<accession>A0AAD6YAC0</accession>
<feature type="region of interest" description="Disordered" evidence="1">
    <location>
        <begin position="221"/>
        <end position="244"/>
    </location>
</feature>
<dbReference type="Pfam" id="PF20414">
    <property type="entry name" value="DUF6698"/>
    <property type="match status" value="1"/>
</dbReference>
<feature type="transmembrane region" description="Helical" evidence="2">
    <location>
        <begin position="327"/>
        <end position="349"/>
    </location>
</feature>
<feature type="compositionally biased region" description="Low complexity" evidence="1">
    <location>
        <begin position="221"/>
        <end position="236"/>
    </location>
</feature>
<feature type="transmembrane region" description="Helical" evidence="2">
    <location>
        <begin position="288"/>
        <end position="306"/>
    </location>
</feature>
<feature type="region of interest" description="Disordered" evidence="1">
    <location>
        <begin position="1"/>
        <end position="25"/>
    </location>
</feature>
<reference evidence="3" key="1">
    <citation type="submission" date="2023-03" db="EMBL/GenBank/DDBJ databases">
        <title>Massive genome expansion in bonnet fungi (Mycena s.s.) driven by repeated elements and novel gene families across ecological guilds.</title>
        <authorList>
            <consortium name="Lawrence Berkeley National Laboratory"/>
            <person name="Harder C.B."/>
            <person name="Miyauchi S."/>
            <person name="Viragh M."/>
            <person name="Kuo A."/>
            <person name="Thoen E."/>
            <person name="Andreopoulos B."/>
            <person name="Lu D."/>
            <person name="Skrede I."/>
            <person name="Drula E."/>
            <person name="Henrissat B."/>
            <person name="Morin E."/>
            <person name="Kohler A."/>
            <person name="Barry K."/>
            <person name="LaButti K."/>
            <person name="Morin E."/>
            <person name="Salamov A."/>
            <person name="Lipzen A."/>
            <person name="Mereny Z."/>
            <person name="Hegedus B."/>
            <person name="Baldrian P."/>
            <person name="Stursova M."/>
            <person name="Weitz H."/>
            <person name="Taylor A."/>
            <person name="Grigoriev I.V."/>
            <person name="Nagy L.G."/>
            <person name="Martin F."/>
            <person name="Kauserud H."/>
        </authorList>
    </citation>
    <scope>NUCLEOTIDE SEQUENCE</scope>
    <source>
        <strain evidence="3">9144</strain>
    </source>
</reference>
<gene>
    <name evidence="3" type="ORF">GGX14DRAFT_565808</name>
</gene>
<evidence type="ECO:0000313" key="3">
    <source>
        <dbReference type="EMBL" id="KAJ7210004.1"/>
    </source>
</evidence>
<dbReference type="EMBL" id="JARJCW010000029">
    <property type="protein sequence ID" value="KAJ7210004.1"/>
    <property type="molecule type" value="Genomic_DNA"/>
</dbReference>
<feature type="region of interest" description="Disordered" evidence="1">
    <location>
        <begin position="406"/>
        <end position="445"/>
    </location>
</feature>
<keyword evidence="2" id="KW-0812">Transmembrane</keyword>
<sequence length="445" mass="50092">MSQSPLPNDPAHAMSPPGTPNHSHDFNAEMQDIIVMFTPSKSGREIAQAPSICANEQDRITQDLKRRLIDAENDADVARKRPCRGRNNRTEGVAEVSPNFTVKELGVRARRQGRKFVILCSPWLALGDGDVESFFTTELDDNYDEEMRFSGGEDEVDERQGQLREIIDILPDDLEPFRTRPWLAKSFVDGMKSQCSNTHTRLRKHALQHILTDLVAVPAPAPNAASRSTPADAAAPEPVTPAQLASSTSRFRHFAVRIGWREDKQKYSIWHVPFLHGNESERLDYNQLFRHSLLLMVFTCIIRGAAAAEGVMGKVSQHPKAKTMQKMFNITSTTPGAIAACAIWVIWLFSADKSFGKVGDVTGINYYDRFNLYLEKILEGLRLRQRWVRELFLYWDSHVFPERNGARFGGGVDPNDDDEREELAEATAALHDMPVVSDDDEEGED</sequence>
<name>A0AAD6YAC0_9AGAR</name>
<dbReference type="InterPro" id="IPR046521">
    <property type="entry name" value="DUF6698"/>
</dbReference>
<keyword evidence="2" id="KW-0472">Membrane</keyword>
<dbReference type="AlphaFoldDB" id="A0AAD6YAC0"/>
<evidence type="ECO:0000256" key="2">
    <source>
        <dbReference type="SAM" id="Phobius"/>
    </source>
</evidence>
<dbReference type="Proteomes" id="UP001219525">
    <property type="component" value="Unassembled WGS sequence"/>
</dbReference>
<keyword evidence="2" id="KW-1133">Transmembrane helix</keyword>
<keyword evidence="4" id="KW-1185">Reference proteome</keyword>